<dbReference type="PANTHER" id="PTHR12296">
    <property type="entry name" value="DENN DOMAIN-CONTAINING PROTEIN 4"/>
    <property type="match status" value="1"/>
</dbReference>
<dbReference type="Pfam" id="PF03456">
    <property type="entry name" value="uDENN"/>
    <property type="match status" value="1"/>
</dbReference>
<dbReference type="InterPro" id="IPR051696">
    <property type="entry name" value="DENN_Domain_GEFs"/>
</dbReference>
<feature type="region of interest" description="Disordered" evidence="1">
    <location>
        <begin position="1019"/>
        <end position="1046"/>
    </location>
</feature>
<proteinExistence type="predicted"/>
<dbReference type="InterPro" id="IPR001194">
    <property type="entry name" value="cDENN_dom"/>
</dbReference>
<evidence type="ECO:0000259" key="2">
    <source>
        <dbReference type="PROSITE" id="PS50211"/>
    </source>
</evidence>
<comment type="caution">
    <text evidence="3">The sequence shown here is derived from an EMBL/GenBank/DDBJ whole genome shotgun (WGS) entry which is preliminary data.</text>
</comment>
<dbReference type="Proteomes" id="UP000486351">
    <property type="component" value="Unassembled WGS sequence"/>
</dbReference>
<dbReference type="Pfam" id="PF02141">
    <property type="entry name" value="DENN"/>
    <property type="match status" value="1"/>
</dbReference>
<dbReference type="GO" id="GO:0031410">
    <property type="term" value="C:cytoplasmic vesicle"/>
    <property type="evidence" value="ECO:0007669"/>
    <property type="project" value="TreeGrafter"/>
</dbReference>
<dbReference type="PANTHER" id="PTHR12296:SF21">
    <property type="entry name" value="DENN DOMAIN-CONTAINING PROTEIN 3"/>
    <property type="match status" value="1"/>
</dbReference>
<dbReference type="PROSITE" id="PS50211">
    <property type="entry name" value="DENN"/>
    <property type="match status" value="1"/>
</dbReference>
<feature type="compositionally biased region" description="Low complexity" evidence="1">
    <location>
        <begin position="1023"/>
        <end position="1037"/>
    </location>
</feature>
<dbReference type="InterPro" id="IPR037516">
    <property type="entry name" value="Tripartite_DENN"/>
</dbReference>
<dbReference type="SMART" id="SM00800">
    <property type="entry name" value="uDENN"/>
    <property type="match status" value="1"/>
</dbReference>
<dbReference type="SMART" id="SM00799">
    <property type="entry name" value="DENN"/>
    <property type="match status" value="1"/>
</dbReference>
<sequence length="1666" mass="186881">MSRVNVVVVPTEAEEPRSQQDGLESSRQRKYAGWIPFDYTVGQLKHDVGRYWQLKTSKYELCDPLGNVLDDDKPLEFSHFEPAVLSLRRRERVAVIDRKSSCSTTTTDPFWIHDQLYDLFVFNSLQNRQSNTLRITSYQFKQLLQKASAKRVYQQKKKLLFDKRVTLAFRGAQSNPSSSGDGSAGASFDEFLDALVDVACFMYPKELSKESALEKLATEHIIPYHETEQHAVGPDTLSWDQIDAIVQREKVKWVAQRFTRSLGDLATSYSANVGLAHRRCVLGYHEFSKFVRDVIPVTIPMSSIEVCKVFMRFCRKEQVQDKGGMSGFELNSQGPEYSPVKEETSPSNVLSSLGEASLEITCAKMIDVIGYIALVAVPRLVRAKEKKTPNCANVVPSNKLAVQCLKALLHRMSNNLGAKGGALMKKNVEFNRARVHFLLEFNKMHREDSLTDYQSACAPLLATRRVQYAVALRPSRTNQEQEPPKQDEAEFDTEFSWNLDSADNVNADSSAYDSESSANSPIQRQSVRQVDPQVLIEQRKRELEQLNALSNEADEIYAFLAGELQRHVLAKRPDNPDTVPHMLDVWVSAGEKYSDIINHVEAFSHLRAKFLSRFGRSLFVFASQVLKSTTKVYNYEGLFYVTNARVYTATSELWRDESTSFTLDLAMETLSLASGKLAQASEELSNLVTAARENDPRGGSDDDASSTGSCGGETGDGYEGWTASALYDKYLCCLYLRANCLVAYADVIAHGKKVVIDYNLCSRLEETKSVDERATTSDVFFTSMMVLSKASAPGDFYWEAKKMYRFLLQHSKGGLNFSRSRIHNNLAMAQFKLATHLTRGCDSEKQLLEDALTNLDACEKAQDYVVEPNILAEKRNYIRAVLAARRKFFLAENQAVVQAERDDQQEQEETIAPFYRFVLAAAFSEFDSDKKGVLFQPEITLLSKACGHNAVSAESLQWLLDNFDHQDGGLTERGVLQYFCWLAEADPVVFCEIIDLLTAKHTGAHNVSIFSGDCVYPRKHSSVKSSSGTRKTSTSSPSERDRLRAKRTGAADCIVVLGGKMTQAAGVDVSNTTSPSDIRLEPEVIDVLPSRASLPEELSKFCFPDDIYLSTEPFSPRTFDIVLTDIKGVRSYGSCLHFCEEKHPMDVLSLISATQKGRTANLPSWVSLKDIQQGQTKWKCYAPKCLCVLSSTPLFQTFRTFLVYLYRLSLASSTTIPLESIVFNFLERTPLPTANATQTTFKLGDTTCLLPGFPRNLPLFSPTEVDFTILFQCLNPDNILKVYGYLLTEKKVVLSSNNRPILTHVAETLRALLHPFECQQVYIPLLPLSLVEFICAPVPFFMGIRSDQRLERLMVEGVILVDLDNNDIRLPPNEELPILTDVKSRKLLHTLHKLSIWPASQRTRYSFGRGLTGSERPISASFEPSQPSVAEVNQVVNRHEDLTEKWSEIQTLFLSFATRLLKDIRKHCTRAPAPTTSGSTNEIVFFDERSFLAMHPSLREFCTHLFQTQLFQRSIENIWSLNATEPEQYWKAVRGKSILRKNSDISEDMNKTQRCQVIQAPLPPRKHVNPIGKGASDGFPAFNGQLYDDLLEELSDFGDLESSAGDFAAHAVRPLSSLSSLGLSSEVSSSSLLTSPSFHDGDADAFKLVNAARKRLEGRRGGETTE</sequence>
<accession>A0A6G0RDT3</accession>
<dbReference type="InterPro" id="IPR005113">
    <property type="entry name" value="uDENN_dom"/>
</dbReference>
<dbReference type="GO" id="GO:0032483">
    <property type="term" value="P:regulation of Rab protein signal transduction"/>
    <property type="evidence" value="ECO:0007669"/>
    <property type="project" value="TreeGrafter"/>
</dbReference>
<feature type="compositionally biased region" description="Low complexity" evidence="1">
    <location>
        <begin position="506"/>
        <end position="520"/>
    </location>
</feature>
<feature type="region of interest" description="Disordered" evidence="1">
    <location>
        <begin position="1"/>
        <end position="25"/>
    </location>
</feature>
<evidence type="ECO:0000313" key="4">
    <source>
        <dbReference type="Proteomes" id="UP000486351"/>
    </source>
</evidence>
<dbReference type="Gene3D" id="3.40.50.11500">
    <property type="match status" value="1"/>
</dbReference>
<evidence type="ECO:0000256" key="1">
    <source>
        <dbReference type="SAM" id="MobiDB-lite"/>
    </source>
</evidence>
<feature type="region of interest" description="Disordered" evidence="1">
    <location>
        <begin position="506"/>
        <end position="526"/>
    </location>
</feature>
<name>A0A6G0RDT3_9STRA</name>
<feature type="region of interest" description="Disordered" evidence="1">
    <location>
        <begin position="692"/>
        <end position="712"/>
    </location>
</feature>
<feature type="domain" description="UDENN" evidence="2">
    <location>
        <begin position="1052"/>
        <end position="1526"/>
    </location>
</feature>
<reference evidence="3 4" key="1">
    <citation type="submission" date="2018-09" db="EMBL/GenBank/DDBJ databases">
        <title>Genomic investigation of the strawberry pathogen Phytophthora fragariae indicates pathogenicity is determined by transcriptional variation in three key races.</title>
        <authorList>
            <person name="Adams T.M."/>
            <person name="Armitage A.D."/>
            <person name="Sobczyk M.K."/>
            <person name="Bates H.J."/>
            <person name="Dunwell J.M."/>
            <person name="Nellist C.F."/>
            <person name="Harrison R.J."/>
        </authorList>
    </citation>
    <scope>NUCLEOTIDE SEQUENCE [LARGE SCALE GENOMIC DNA]</scope>
    <source>
        <strain evidence="3 4">NOV-77</strain>
    </source>
</reference>
<protein>
    <recommendedName>
        <fullName evidence="2">UDENN domain-containing protein</fullName>
    </recommendedName>
</protein>
<dbReference type="InterPro" id="IPR043153">
    <property type="entry name" value="DENN_C"/>
</dbReference>
<organism evidence="3 4">
    <name type="scientific">Phytophthora fragariae</name>
    <dbReference type="NCBI Taxonomy" id="53985"/>
    <lineage>
        <taxon>Eukaryota</taxon>
        <taxon>Sar</taxon>
        <taxon>Stramenopiles</taxon>
        <taxon>Oomycota</taxon>
        <taxon>Peronosporomycetes</taxon>
        <taxon>Peronosporales</taxon>
        <taxon>Peronosporaceae</taxon>
        <taxon>Phytophthora</taxon>
    </lineage>
</organism>
<dbReference type="EMBL" id="QXFY01001052">
    <property type="protein sequence ID" value="KAE9329898.1"/>
    <property type="molecule type" value="Genomic_DNA"/>
</dbReference>
<gene>
    <name evidence="3" type="ORF">PF008_g15832</name>
</gene>
<evidence type="ECO:0000313" key="3">
    <source>
        <dbReference type="EMBL" id="KAE9329898.1"/>
    </source>
</evidence>
<dbReference type="Gene3D" id="3.30.450.200">
    <property type="match status" value="1"/>
</dbReference>